<dbReference type="Gene3D" id="3.40.220.10">
    <property type="entry name" value="Leucine Aminopeptidase, subunit E, domain 1"/>
    <property type="match status" value="1"/>
</dbReference>
<dbReference type="EMBL" id="FNNE01000001">
    <property type="protein sequence ID" value="SDW05615.1"/>
    <property type="molecule type" value="Genomic_DNA"/>
</dbReference>
<dbReference type="InterPro" id="IPR043472">
    <property type="entry name" value="Macro_dom-like"/>
</dbReference>
<dbReference type="RefSeq" id="WP_091811087.1">
    <property type="nucleotide sequence ID" value="NZ_FNNE01000001.1"/>
</dbReference>
<dbReference type="OrthoDB" id="6194521at2"/>
<reference evidence="2 3" key="1">
    <citation type="submission" date="2016-10" db="EMBL/GenBank/DDBJ databases">
        <authorList>
            <person name="de Groot N.N."/>
        </authorList>
    </citation>
    <scope>NUCLEOTIDE SEQUENCE [LARGE SCALE GENOMIC DNA]</scope>
    <source>
        <strain evidence="2 3">CGMCC 1.7059</strain>
    </source>
</reference>
<dbReference type="SUPFAM" id="SSF52949">
    <property type="entry name" value="Macro domain-like"/>
    <property type="match status" value="1"/>
</dbReference>
<dbReference type="AlphaFoldDB" id="A0A1H2QEW7"/>
<keyword evidence="3" id="KW-1185">Reference proteome</keyword>
<organism evidence="2 3">
    <name type="scientific">Marinobacter mobilis</name>
    <dbReference type="NCBI Taxonomy" id="488533"/>
    <lineage>
        <taxon>Bacteria</taxon>
        <taxon>Pseudomonadati</taxon>
        <taxon>Pseudomonadota</taxon>
        <taxon>Gammaproteobacteria</taxon>
        <taxon>Pseudomonadales</taxon>
        <taxon>Marinobacteraceae</taxon>
        <taxon>Marinobacter</taxon>
    </lineage>
</organism>
<dbReference type="Pfam" id="PF01661">
    <property type="entry name" value="Macro"/>
    <property type="match status" value="1"/>
</dbReference>
<accession>A0A1H2QEW7</accession>
<feature type="domain" description="Macro" evidence="1">
    <location>
        <begin position="1"/>
        <end position="172"/>
    </location>
</feature>
<evidence type="ECO:0000313" key="2">
    <source>
        <dbReference type="EMBL" id="SDW05615.1"/>
    </source>
</evidence>
<sequence length="176" mass="18401">MAILTIECVRGDIARQPDIDAVVNAANAQLLSGAGVAGAIHRAAGPELAQACRPLAPIHPGEAVISDAFGLPNRHVIHCLGPVYGVDEPSAQLLAACYRNALRLADRHGLVSVAFPAISTGVFGYPLAEAAEVALAAVWGCAAELTSLRRVRFVLFSEADREVFQRILDGGEKSPA</sequence>
<evidence type="ECO:0000313" key="3">
    <source>
        <dbReference type="Proteomes" id="UP000199675"/>
    </source>
</evidence>
<dbReference type="PANTHER" id="PTHR11106:SF27">
    <property type="entry name" value="MACRO DOMAIN-CONTAINING PROTEIN"/>
    <property type="match status" value="1"/>
</dbReference>
<dbReference type="PANTHER" id="PTHR11106">
    <property type="entry name" value="GANGLIOSIDE INDUCED DIFFERENTIATION ASSOCIATED PROTEIN 2-RELATED"/>
    <property type="match status" value="1"/>
</dbReference>
<dbReference type="Proteomes" id="UP000199675">
    <property type="component" value="Unassembled WGS sequence"/>
</dbReference>
<proteinExistence type="predicted"/>
<dbReference type="InterPro" id="IPR002589">
    <property type="entry name" value="Macro_dom"/>
</dbReference>
<dbReference type="SMART" id="SM00506">
    <property type="entry name" value="A1pp"/>
    <property type="match status" value="1"/>
</dbReference>
<name>A0A1H2QEW7_9GAMM</name>
<gene>
    <name evidence="2" type="ORF">SAMN04487960_101207</name>
</gene>
<evidence type="ECO:0000259" key="1">
    <source>
        <dbReference type="PROSITE" id="PS51154"/>
    </source>
</evidence>
<dbReference type="STRING" id="488533.SAMN04487960_101207"/>
<dbReference type="PROSITE" id="PS51154">
    <property type="entry name" value="MACRO"/>
    <property type="match status" value="1"/>
</dbReference>
<protein>
    <submittedName>
        <fullName evidence="2">O-acetyl-ADP-ribose deacetylase (Regulator of RNase III), contains Macro domain</fullName>
    </submittedName>
</protein>